<dbReference type="KEGG" id="senf:GJR95_06165"/>
<dbReference type="SUPFAM" id="SSF52540">
    <property type="entry name" value="P-loop containing nucleoside triphosphate hydrolases"/>
    <property type="match status" value="1"/>
</dbReference>
<sequence>MLDKKTTQVVNMTTDGQQVKSLHRAYISEDIKSDSSVVVPKQEVSLSKVLAEINSSQNKGLRVITVKQLKKLNFKEVPTLLTPFFPQVGVAALAGSSDTGKSSLLRQLAYSIANKESEFLGFPLNLRFGKALYISTEDNDQAMSALFNRLPSDSSSDENADENLGYVFETPGLASDLNDYLQDHPVDCVFIDAFSDIYDGDLNALNRVRSFIQIFSEIAQRHQCLILFLHHTGKRTDLLVPSKDNVIGSVGFEGKMRALLELRRDPNDPSLRHLCVLKGNYIGQEHKNESYALRFNEESMTFQNTGQRVTFQNLAKRSSQANEAKQQATDLAIASYFQENKSIREIQALFESRGYPWKRSTIHKIINDHKQSKAVAQAPITFVDTVQPINLASQQGLRYEMDPESHFED</sequence>
<dbReference type="EMBL" id="CP045997">
    <property type="protein sequence ID" value="QHV94621.1"/>
    <property type="molecule type" value="Genomic_DNA"/>
</dbReference>
<evidence type="ECO:0000313" key="1">
    <source>
        <dbReference type="EMBL" id="QHV94621.1"/>
    </source>
</evidence>
<keyword evidence="2" id="KW-1185">Reference proteome</keyword>
<dbReference type="AlphaFoldDB" id="A0A6P1VMV4"/>
<dbReference type="Proteomes" id="UP000464577">
    <property type="component" value="Chromosome"/>
</dbReference>
<protein>
    <submittedName>
        <fullName evidence="1">AAA family ATPase</fullName>
    </submittedName>
</protein>
<name>A0A6P1VMV4_9BACT</name>
<gene>
    <name evidence="1" type="ORF">GJR95_06165</name>
</gene>
<dbReference type="Gene3D" id="3.40.50.300">
    <property type="entry name" value="P-loop containing nucleotide triphosphate hydrolases"/>
    <property type="match status" value="1"/>
</dbReference>
<organism evidence="1 2">
    <name type="scientific">Spirosoma endbachense</name>
    <dbReference type="NCBI Taxonomy" id="2666025"/>
    <lineage>
        <taxon>Bacteria</taxon>
        <taxon>Pseudomonadati</taxon>
        <taxon>Bacteroidota</taxon>
        <taxon>Cytophagia</taxon>
        <taxon>Cytophagales</taxon>
        <taxon>Cytophagaceae</taxon>
        <taxon>Spirosoma</taxon>
    </lineage>
</organism>
<evidence type="ECO:0000313" key="2">
    <source>
        <dbReference type="Proteomes" id="UP000464577"/>
    </source>
</evidence>
<reference evidence="1 2" key="1">
    <citation type="submission" date="2019-11" db="EMBL/GenBank/DDBJ databases">
        <title>Spirosoma endbachense sp. nov., isolated from a natural salt meadow.</title>
        <authorList>
            <person name="Rojas J."/>
            <person name="Ambika Manirajan B."/>
            <person name="Ratering S."/>
            <person name="Suarez C."/>
            <person name="Geissler-Plaum R."/>
            <person name="Schnell S."/>
        </authorList>
    </citation>
    <scope>NUCLEOTIDE SEQUENCE [LARGE SCALE GENOMIC DNA]</scope>
    <source>
        <strain evidence="1 2">I-24</strain>
    </source>
</reference>
<dbReference type="RefSeq" id="WP_162385041.1">
    <property type="nucleotide sequence ID" value="NZ_CP045997.1"/>
</dbReference>
<proteinExistence type="predicted"/>
<accession>A0A6P1VMV4</accession>
<dbReference type="InterPro" id="IPR027417">
    <property type="entry name" value="P-loop_NTPase"/>
</dbReference>
<dbReference type="Pfam" id="PF13481">
    <property type="entry name" value="AAA_25"/>
    <property type="match status" value="1"/>
</dbReference>